<feature type="domain" description="Putative aromatic acid exporter C-terminal" evidence="7">
    <location>
        <begin position="150"/>
        <end position="314"/>
    </location>
</feature>
<dbReference type="EMBL" id="LK028559">
    <property type="protein sequence ID" value="CDR31317.1"/>
    <property type="molecule type" value="Genomic_DNA"/>
</dbReference>
<name>A0A061AJZ0_9MOLU</name>
<evidence type="ECO:0000256" key="2">
    <source>
        <dbReference type="ARBA" id="ARBA00022475"/>
    </source>
</evidence>
<proteinExistence type="predicted"/>
<keyword evidence="3 6" id="KW-0812">Transmembrane</keyword>
<protein>
    <recommendedName>
        <fullName evidence="7">Putative aromatic acid exporter C-terminal domain-containing protein</fullName>
    </recommendedName>
</protein>
<dbReference type="InterPro" id="IPR010343">
    <property type="entry name" value="ArAE_1"/>
</dbReference>
<feature type="transmembrane region" description="Helical" evidence="6">
    <location>
        <begin position="6"/>
        <end position="27"/>
    </location>
</feature>
<keyword evidence="2" id="KW-1003">Cell membrane</keyword>
<dbReference type="KEGG" id="aoc:Aocu_12440"/>
<gene>
    <name evidence="8" type="ORF">Aocu_12440</name>
</gene>
<dbReference type="PANTHER" id="PTHR40064">
    <property type="entry name" value="MEMBRANE PROTEIN-RELATED"/>
    <property type="match status" value="1"/>
</dbReference>
<dbReference type="InterPro" id="IPR021062">
    <property type="entry name" value="ArAE_1_C"/>
</dbReference>
<dbReference type="Pfam" id="PF11728">
    <property type="entry name" value="ArAE_1_C"/>
    <property type="match status" value="1"/>
</dbReference>
<dbReference type="PANTHER" id="PTHR40064:SF1">
    <property type="entry name" value="MEMBRANE PROTEIN"/>
    <property type="match status" value="1"/>
</dbReference>
<keyword evidence="4 6" id="KW-1133">Transmembrane helix</keyword>
<sequence>MDYKSILHTTFKLVIVGVVSATIAYLFNLRDYLLVGMLGILSISLTKKDTILNGVKRYLDVLLGLLLGTIIFLTFGYVLYSLVIFLVLYILLSYIFKIEIGLIPGLVLVRYVYQIGSFETSALLSEIGMISIALIVAVLINLVYPEFSMKQIRKSLSEIDQMLRDHLFMLSLFLIQKDHEVEIMKHHQLLNERILIRFEKVEKEDKNLIFSNDHRFLAYLYMRQNQLNYINQMYDAVKHIQVIHPYMEKISIYIKELVSDIGTGDKSGHQQMKLDALKQSFKNEALPETREAFETRALLYQMILNIESMLELKSRFHVTYPRFII</sequence>
<dbReference type="HOGENOM" id="CLU_067525_0_0_14"/>
<organism evidence="8 9">
    <name type="scientific">Acholeplasma oculi</name>
    <dbReference type="NCBI Taxonomy" id="35623"/>
    <lineage>
        <taxon>Bacteria</taxon>
        <taxon>Bacillati</taxon>
        <taxon>Mycoplasmatota</taxon>
        <taxon>Mollicutes</taxon>
        <taxon>Acholeplasmatales</taxon>
        <taxon>Acholeplasmataceae</taxon>
        <taxon>Acholeplasma</taxon>
    </lineage>
</organism>
<dbReference type="RefSeq" id="WP_045749747.1">
    <property type="nucleotide sequence ID" value="NZ_FUZK01000001.1"/>
</dbReference>
<dbReference type="Pfam" id="PF06081">
    <property type="entry name" value="ArAE_1"/>
    <property type="match status" value="1"/>
</dbReference>
<dbReference type="AlphaFoldDB" id="A0A061AJZ0"/>
<feature type="transmembrane region" description="Helical" evidence="6">
    <location>
        <begin position="86"/>
        <end position="109"/>
    </location>
</feature>
<evidence type="ECO:0000259" key="7">
    <source>
        <dbReference type="Pfam" id="PF11728"/>
    </source>
</evidence>
<dbReference type="InterPro" id="IPR052984">
    <property type="entry name" value="UPF0421"/>
</dbReference>
<comment type="subcellular location">
    <subcellularLocation>
        <location evidence="1">Cell membrane</location>
        <topology evidence="1">Multi-pass membrane protein</topology>
    </subcellularLocation>
</comment>
<keyword evidence="5 6" id="KW-0472">Membrane</keyword>
<reference evidence="9" key="1">
    <citation type="submission" date="2014-05" db="EMBL/GenBank/DDBJ databases">
        <authorList>
            <person name="Kube M."/>
        </authorList>
    </citation>
    <scope>NUCLEOTIDE SEQUENCE [LARGE SCALE GENOMIC DNA]</scope>
</reference>
<evidence type="ECO:0000256" key="6">
    <source>
        <dbReference type="SAM" id="Phobius"/>
    </source>
</evidence>
<dbReference type="InParanoid" id="A0A061AJZ0"/>
<dbReference type="STRING" id="35623.Aocu_12440"/>
<evidence type="ECO:0000256" key="4">
    <source>
        <dbReference type="ARBA" id="ARBA00022989"/>
    </source>
</evidence>
<dbReference type="InterPro" id="IPR038323">
    <property type="entry name" value="ArAE_1_C_sf"/>
</dbReference>
<feature type="transmembrane region" description="Helical" evidence="6">
    <location>
        <begin position="121"/>
        <end position="144"/>
    </location>
</feature>
<evidence type="ECO:0000313" key="8">
    <source>
        <dbReference type="EMBL" id="CDR31317.1"/>
    </source>
</evidence>
<dbReference type="Gene3D" id="1.20.120.940">
    <property type="entry name" value="Putative aromatic acid exporter, C-terminal domain"/>
    <property type="match status" value="1"/>
</dbReference>
<evidence type="ECO:0000256" key="3">
    <source>
        <dbReference type="ARBA" id="ARBA00022692"/>
    </source>
</evidence>
<dbReference type="FunCoup" id="A0A061AJZ0">
    <property type="interactions" value="12"/>
</dbReference>
<feature type="transmembrane region" description="Helical" evidence="6">
    <location>
        <begin position="58"/>
        <end position="80"/>
    </location>
</feature>
<evidence type="ECO:0000256" key="1">
    <source>
        <dbReference type="ARBA" id="ARBA00004651"/>
    </source>
</evidence>
<accession>A0A061AJZ0</accession>
<keyword evidence="9" id="KW-1185">Reference proteome</keyword>
<dbReference type="Proteomes" id="UP000032434">
    <property type="component" value="Chromosome 1"/>
</dbReference>
<evidence type="ECO:0000256" key="5">
    <source>
        <dbReference type="ARBA" id="ARBA00023136"/>
    </source>
</evidence>
<dbReference type="GO" id="GO:0005886">
    <property type="term" value="C:plasma membrane"/>
    <property type="evidence" value="ECO:0007669"/>
    <property type="project" value="UniProtKB-SubCell"/>
</dbReference>
<dbReference type="PATRIC" id="fig|35623.3.peg.1244"/>
<evidence type="ECO:0000313" key="9">
    <source>
        <dbReference type="Proteomes" id="UP000032434"/>
    </source>
</evidence>